<evidence type="ECO:0000256" key="1">
    <source>
        <dbReference type="ARBA" id="ARBA00004123"/>
    </source>
</evidence>
<accession>A0AAX6MKH4</accession>
<evidence type="ECO:0000313" key="8">
    <source>
        <dbReference type="Proteomes" id="UP001369815"/>
    </source>
</evidence>
<feature type="region of interest" description="Disordered" evidence="5">
    <location>
        <begin position="1"/>
        <end position="98"/>
    </location>
</feature>
<feature type="domain" description="EVE" evidence="6">
    <location>
        <begin position="98"/>
        <end position="178"/>
    </location>
</feature>
<gene>
    <name evidence="7" type="ORF">Daesc_005458</name>
</gene>
<comment type="subcellular location">
    <subcellularLocation>
        <location evidence="1">Nucleus</location>
    </subcellularLocation>
</comment>
<dbReference type="AlphaFoldDB" id="A0AAX6MKH4"/>
<dbReference type="InterPro" id="IPR047197">
    <property type="entry name" value="THYN1-like_EVE"/>
</dbReference>
<dbReference type="PANTHER" id="PTHR14087:SF7">
    <property type="entry name" value="THYMOCYTE NUCLEAR PROTEIN 1"/>
    <property type="match status" value="1"/>
</dbReference>
<dbReference type="EMBL" id="JBANMG010000005">
    <property type="protein sequence ID" value="KAK6953158.1"/>
    <property type="molecule type" value="Genomic_DNA"/>
</dbReference>
<feature type="compositionally biased region" description="Low complexity" evidence="5">
    <location>
        <begin position="80"/>
        <end position="97"/>
    </location>
</feature>
<evidence type="ECO:0000256" key="3">
    <source>
        <dbReference type="ARBA" id="ARBA00022553"/>
    </source>
</evidence>
<name>A0AAX6MKH4_9PEZI</name>
<feature type="compositionally biased region" description="Polar residues" evidence="5">
    <location>
        <begin position="8"/>
        <end position="19"/>
    </location>
</feature>
<evidence type="ECO:0000313" key="7">
    <source>
        <dbReference type="EMBL" id="KAK6953158.1"/>
    </source>
</evidence>
<dbReference type="CDD" id="cd21133">
    <property type="entry name" value="EVE"/>
    <property type="match status" value="1"/>
</dbReference>
<evidence type="ECO:0000256" key="5">
    <source>
        <dbReference type="SAM" id="MobiDB-lite"/>
    </source>
</evidence>
<sequence length="281" mass="31440">MVKRKASQLDTASDTTGLRRSTRRKPAAPDQTTEASKDELTEKGATQPPQPEKTSKKLPHSKAFQDSKKSMKAESAAQPSTASKSETNETTSSSGRSYWLLKAEPESRFENGVDVKFSIDDLASRTEPEPWDGIRNYVARNNLRAMKKGDIAFFYHSNCKEPGIVGTMEIVQEHSPDCKCAPSLLHEFAPYHMPVSAHDPKAPYYDASSKPDNPKWSVVHVKFRSKFSKQIGLKELREMGQPGQPLENMQMLKQSRLSVSRVSASEFEYLMDVVKQRGGET</sequence>
<protein>
    <recommendedName>
        <fullName evidence="2">Thymocyte nuclear protein 1</fullName>
    </recommendedName>
</protein>
<organism evidence="7 8">
    <name type="scientific">Daldinia eschscholtzii</name>
    <dbReference type="NCBI Taxonomy" id="292717"/>
    <lineage>
        <taxon>Eukaryota</taxon>
        <taxon>Fungi</taxon>
        <taxon>Dikarya</taxon>
        <taxon>Ascomycota</taxon>
        <taxon>Pezizomycotina</taxon>
        <taxon>Sordariomycetes</taxon>
        <taxon>Xylariomycetidae</taxon>
        <taxon>Xylariales</taxon>
        <taxon>Hypoxylaceae</taxon>
        <taxon>Daldinia</taxon>
    </lineage>
</organism>
<keyword evidence="3" id="KW-0597">Phosphoprotein</keyword>
<keyword evidence="4" id="KW-0539">Nucleus</keyword>
<dbReference type="SUPFAM" id="SSF88697">
    <property type="entry name" value="PUA domain-like"/>
    <property type="match status" value="1"/>
</dbReference>
<comment type="caution">
    <text evidence="7">The sequence shown here is derived from an EMBL/GenBank/DDBJ whole genome shotgun (WGS) entry which is preliminary data.</text>
</comment>
<dbReference type="GO" id="GO:0005634">
    <property type="term" value="C:nucleus"/>
    <property type="evidence" value="ECO:0007669"/>
    <property type="project" value="UniProtKB-SubCell"/>
</dbReference>
<dbReference type="FunFam" id="3.10.590.10:FF:000003">
    <property type="entry name" value="Thymocyte nuclear protein 1"/>
    <property type="match status" value="1"/>
</dbReference>
<dbReference type="Proteomes" id="UP001369815">
    <property type="component" value="Unassembled WGS sequence"/>
</dbReference>
<dbReference type="Gene3D" id="3.10.590.10">
    <property type="entry name" value="ph1033 like domains"/>
    <property type="match status" value="1"/>
</dbReference>
<proteinExistence type="predicted"/>
<dbReference type="InterPro" id="IPR015947">
    <property type="entry name" value="PUA-like_sf"/>
</dbReference>
<keyword evidence="8" id="KW-1185">Reference proteome</keyword>
<reference evidence="7 8" key="1">
    <citation type="journal article" date="2024" name="Front Chem Biol">
        <title>Unveiling the potential of Daldinia eschscholtzii MFLUCC 19-0629 through bioactivity and bioinformatics studies for enhanced sustainable agriculture production.</title>
        <authorList>
            <person name="Brooks S."/>
            <person name="Weaver J.A."/>
            <person name="Klomchit A."/>
            <person name="Alharthi S.A."/>
            <person name="Onlamun T."/>
            <person name="Nurani R."/>
            <person name="Vong T.K."/>
            <person name="Alberti F."/>
            <person name="Greco C."/>
        </authorList>
    </citation>
    <scope>NUCLEOTIDE SEQUENCE [LARGE SCALE GENOMIC DNA]</scope>
    <source>
        <strain evidence="7">MFLUCC 19-0629</strain>
    </source>
</reference>
<evidence type="ECO:0000256" key="2">
    <source>
        <dbReference type="ARBA" id="ARBA00014654"/>
    </source>
</evidence>
<dbReference type="Pfam" id="PF01878">
    <property type="entry name" value="EVE"/>
    <property type="match status" value="2"/>
</dbReference>
<evidence type="ECO:0000256" key="4">
    <source>
        <dbReference type="ARBA" id="ARBA00023242"/>
    </source>
</evidence>
<evidence type="ECO:0000259" key="6">
    <source>
        <dbReference type="Pfam" id="PF01878"/>
    </source>
</evidence>
<dbReference type="InterPro" id="IPR002740">
    <property type="entry name" value="EVE_domain"/>
</dbReference>
<feature type="compositionally biased region" description="Basic and acidic residues" evidence="5">
    <location>
        <begin position="63"/>
        <end position="72"/>
    </location>
</feature>
<feature type="domain" description="EVE" evidence="6">
    <location>
        <begin position="196"/>
        <end position="272"/>
    </location>
</feature>
<dbReference type="InterPro" id="IPR052181">
    <property type="entry name" value="5hmC_binding"/>
</dbReference>
<dbReference type="PANTHER" id="PTHR14087">
    <property type="entry name" value="THYMOCYTE NUCLEAR PROTEIN 1"/>
    <property type="match status" value="1"/>
</dbReference>